<dbReference type="InterPro" id="IPR003340">
    <property type="entry name" value="B3_DNA-bd"/>
</dbReference>
<name>A0A7J6H115_CANSA</name>
<dbReference type="EMBL" id="JAATIP010000101">
    <property type="protein sequence ID" value="KAF4373136.1"/>
    <property type="molecule type" value="Genomic_DNA"/>
</dbReference>
<keyword evidence="4" id="KW-0804">Transcription</keyword>
<dbReference type="GO" id="GO:0003677">
    <property type="term" value="F:DNA binding"/>
    <property type="evidence" value="ECO:0007669"/>
    <property type="project" value="UniProtKB-KW"/>
</dbReference>
<keyword evidence="10" id="KW-1185">Reference proteome</keyword>
<dbReference type="PANTHER" id="PTHR31391">
    <property type="entry name" value="B3 DOMAIN-CONTAINING PROTEIN OS11G0197600-RELATED"/>
    <property type="match status" value="1"/>
</dbReference>
<dbReference type="InterPro" id="IPR015300">
    <property type="entry name" value="DNA-bd_pseudobarrel_sf"/>
</dbReference>
<dbReference type="Pfam" id="PF02362">
    <property type="entry name" value="B3"/>
    <property type="match status" value="1"/>
</dbReference>
<dbReference type="CDD" id="cd10017">
    <property type="entry name" value="B3_DNA"/>
    <property type="match status" value="1"/>
</dbReference>
<sequence length="152" mass="17250">MTNPSDETRADLAEQLATSLKMTKPSDEARAATKKRAEEFMSGFKINDPKFWRSMIPSAVNSVFLLRLPGDFCTKNLPNKEDKNVVILIDKNGEEYKTVYLAKRAALSGGWKAFALAHNLMDGDVLLFKLIRPSVFEVFIFRVNDPEQWGYD</sequence>
<dbReference type="Proteomes" id="UP000583929">
    <property type="component" value="Unassembled WGS sequence"/>
</dbReference>
<evidence type="ECO:0000256" key="1">
    <source>
        <dbReference type="ARBA" id="ARBA00004123"/>
    </source>
</evidence>
<evidence type="ECO:0000256" key="5">
    <source>
        <dbReference type="ARBA" id="ARBA00023242"/>
    </source>
</evidence>
<organism evidence="8 10">
    <name type="scientific">Cannabis sativa</name>
    <name type="common">Hemp</name>
    <name type="synonym">Marijuana</name>
    <dbReference type="NCBI Taxonomy" id="3483"/>
    <lineage>
        <taxon>Eukaryota</taxon>
        <taxon>Viridiplantae</taxon>
        <taxon>Streptophyta</taxon>
        <taxon>Embryophyta</taxon>
        <taxon>Tracheophyta</taxon>
        <taxon>Spermatophyta</taxon>
        <taxon>Magnoliopsida</taxon>
        <taxon>eudicotyledons</taxon>
        <taxon>Gunneridae</taxon>
        <taxon>Pentapetalae</taxon>
        <taxon>rosids</taxon>
        <taxon>fabids</taxon>
        <taxon>Rosales</taxon>
        <taxon>Cannabaceae</taxon>
        <taxon>Cannabis</taxon>
    </lineage>
</organism>
<dbReference type="GO" id="GO:0005634">
    <property type="term" value="C:nucleus"/>
    <property type="evidence" value="ECO:0007669"/>
    <property type="project" value="UniProtKB-SubCell"/>
</dbReference>
<reference evidence="9 10" key="1">
    <citation type="journal article" date="2020" name="bioRxiv">
        <title>Sequence and annotation of 42 cannabis genomes reveals extensive copy number variation in cannabinoid synthesis and pathogen resistance genes.</title>
        <authorList>
            <person name="Mckernan K.J."/>
            <person name="Helbert Y."/>
            <person name="Kane L.T."/>
            <person name="Ebling H."/>
            <person name="Zhang L."/>
            <person name="Liu B."/>
            <person name="Eaton Z."/>
            <person name="Mclaughlin S."/>
            <person name="Kingan S."/>
            <person name="Baybayan P."/>
            <person name="Concepcion G."/>
            <person name="Jordan M."/>
            <person name="Riva A."/>
            <person name="Barbazuk W."/>
            <person name="Harkins T."/>
        </authorList>
    </citation>
    <scope>NUCLEOTIDE SEQUENCE [LARGE SCALE GENOMIC DNA]</scope>
    <source>
        <strain evidence="9 10">cv. Jamaican Lion 4</strain>
        <strain evidence="8">Father</strain>
        <strain evidence="7">Mother</strain>
        <tissue evidence="8">Leaf</tissue>
    </source>
</reference>
<dbReference type="SUPFAM" id="SSF101936">
    <property type="entry name" value="DNA-binding pseudobarrel domain"/>
    <property type="match status" value="1"/>
</dbReference>
<evidence type="ECO:0000256" key="3">
    <source>
        <dbReference type="ARBA" id="ARBA00023125"/>
    </source>
</evidence>
<evidence type="ECO:0000259" key="6">
    <source>
        <dbReference type="PROSITE" id="PS50863"/>
    </source>
</evidence>
<evidence type="ECO:0000313" key="7">
    <source>
        <dbReference type="EMBL" id="KAF4373136.1"/>
    </source>
</evidence>
<dbReference type="EMBL" id="JAATIQ010000074">
    <property type="protein sequence ID" value="KAF4388320.1"/>
    <property type="molecule type" value="Genomic_DNA"/>
</dbReference>
<evidence type="ECO:0000256" key="4">
    <source>
        <dbReference type="ARBA" id="ARBA00023163"/>
    </source>
</evidence>
<comment type="caution">
    <text evidence="8">The sequence shown here is derived from an EMBL/GenBank/DDBJ whole genome shotgun (WGS) entry which is preliminary data.</text>
</comment>
<dbReference type="Gene3D" id="2.40.330.10">
    <property type="entry name" value="DNA-binding pseudobarrel domain"/>
    <property type="match status" value="1"/>
</dbReference>
<dbReference type="SMART" id="SM01019">
    <property type="entry name" value="B3"/>
    <property type="match status" value="1"/>
</dbReference>
<evidence type="ECO:0000313" key="8">
    <source>
        <dbReference type="EMBL" id="KAF4388320.1"/>
    </source>
</evidence>
<dbReference type="PANTHER" id="PTHR31391:SF4">
    <property type="entry name" value="B3 DOMAIN-CONTAINING PROTEIN OS03G0184500"/>
    <property type="match status" value="1"/>
</dbReference>
<accession>A0A7J6H115</accession>
<evidence type="ECO:0000313" key="9">
    <source>
        <dbReference type="Proteomes" id="UP000525078"/>
    </source>
</evidence>
<keyword evidence="3" id="KW-0238">DNA-binding</keyword>
<feature type="domain" description="TF-B3" evidence="6">
    <location>
        <begin position="51"/>
        <end position="144"/>
    </location>
</feature>
<comment type="subcellular location">
    <subcellularLocation>
        <location evidence="1">Nucleus</location>
    </subcellularLocation>
</comment>
<dbReference type="InterPro" id="IPR044837">
    <property type="entry name" value="REM16-like"/>
</dbReference>
<protein>
    <recommendedName>
        <fullName evidence="6">TF-B3 domain-containing protein</fullName>
    </recommendedName>
</protein>
<proteinExistence type="predicted"/>
<dbReference type="PROSITE" id="PS50863">
    <property type="entry name" value="B3"/>
    <property type="match status" value="1"/>
</dbReference>
<gene>
    <name evidence="7" type="ORF">F8388_019318</name>
    <name evidence="8" type="ORF">G4B88_013157</name>
</gene>
<evidence type="ECO:0000313" key="10">
    <source>
        <dbReference type="Proteomes" id="UP000583929"/>
    </source>
</evidence>
<dbReference type="Proteomes" id="UP000525078">
    <property type="component" value="Unassembled WGS sequence"/>
</dbReference>
<dbReference type="AlphaFoldDB" id="A0A7J6H115"/>
<keyword evidence="5" id="KW-0539">Nucleus</keyword>
<keyword evidence="2" id="KW-0805">Transcription regulation</keyword>
<evidence type="ECO:0000256" key="2">
    <source>
        <dbReference type="ARBA" id="ARBA00023015"/>
    </source>
</evidence>